<accession>A0A1Z5KIJ7</accession>
<feature type="compositionally biased region" description="Basic and acidic residues" evidence="1">
    <location>
        <begin position="302"/>
        <end position="324"/>
    </location>
</feature>
<dbReference type="EMBL" id="BDSP01000235">
    <property type="protein sequence ID" value="GAX26056.1"/>
    <property type="molecule type" value="Genomic_DNA"/>
</dbReference>
<evidence type="ECO:0000313" key="3">
    <source>
        <dbReference type="Proteomes" id="UP000198406"/>
    </source>
</evidence>
<dbReference type="GO" id="GO:0005634">
    <property type="term" value="C:nucleus"/>
    <property type="evidence" value="ECO:0007669"/>
    <property type="project" value="TreeGrafter"/>
</dbReference>
<feature type="compositionally biased region" description="Polar residues" evidence="1">
    <location>
        <begin position="73"/>
        <end position="86"/>
    </location>
</feature>
<dbReference type="InParanoid" id="A0A1Z5KIJ7"/>
<dbReference type="OrthoDB" id="365981at2759"/>
<name>A0A1Z5KIJ7_FISSO</name>
<evidence type="ECO:0000256" key="1">
    <source>
        <dbReference type="SAM" id="MobiDB-lite"/>
    </source>
</evidence>
<evidence type="ECO:0000313" key="2">
    <source>
        <dbReference type="EMBL" id="GAX26056.1"/>
    </source>
</evidence>
<dbReference type="AlphaFoldDB" id="A0A1Z5KIJ7"/>
<dbReference type="GO" id="GO:0003688">
    <property type="term" value="F:DNA replication origin binding"/>
    <property type="evidence" value="ECO:0007669"/>
    <property type="project" value="TreeGrafter"/>
</dbReference>
<dbReference type="SUPFAM" id="SSF52540">
    <property type="entry name" value="P-loop containing nucleoside triphosphate hydrolases"/>
    <property type="match status" value="1"/>
</dbReference>
<protein>
    <submittedName>
        <fullName evidence="2">Uncharacterized protein</fullName>
    </submittedName>
</protein>
<dbReference type="GO" id="GO:0033314">
    <property type="term" value="P:mitotic DNA replication checkpoint signaling"/>
    <property type="evidence" value="ECO:0007669"/>
    <property type="project" value="TreeGrafter"/>
</dbReference>
<feature type="region of interest" description="Disordered" evidence="1">
    <location>
        <begin position="291"/>
        <end position="350"/>
    </location>
</feature>
<dbReference type="PANTHER" id="PTHR10763:SF26">
    <property type="entry name" value="CELL DIVISION CONTROL PROTEIN 6 HOMOLOG"/>
    <property type="match status" value="1"/>
</dbReference>
<dbReference type="InterPro" id="IPR050311">
    <property type="entry name" value="ORC1/CDC6"/>
</dbReference>
<feature type="compositionally biased region" description="Low complexity" evidence="1">
    <location>
        <begin position="340"/>
        <end position="350"/>
    </location>
</feature>
<dbReference type="InterPro" id="IPR027417">
    <property type="entry name" value="P-loop_NTPase"/>
</dbReference>
<dbReference type="GO" id="GO:0006270">
    <property type="term" value="P:DNA replication initiation"/>
    <property type="evidence" value="ECO:0007669"/>
    <property type="project" value="TreeGrafter"/>
</dbReference>
<comment type="caution">
    <text evidence="2">The sequence shown here is derived from an EMBL/GenBank/DDBJ whole genome shotgun (WGS) entry which is preliminary data.</text>
</comment>
<feature type="region of interest" description="Disordered" evidence="1">
    <location>
        <begin position="66"/>
        <end position="91"/>
    </location>
</feature>
<proteinExistence type="predicted"/>
<sequence>MDASVCESEEPLLYATQDESNDATAAGQGLFSSQDSARASTLSFENPLDDKKSELVNLEQLFYTQESEDSTRKISTPATRSSTGSLDQDAESLMSPDIDHNELSLLQKRAKNEQRNQAFLSRIGLEYGMGLSNKAKAPKRKAATTTVKDHIDVKKRGMLLPTSHNMRDVRNNSTCVKPSFETLSVQFPFRESEMRKLTGYLEAGAAQINNSFVPAPVFVTGPAGVGKTATVRACVDYVKQRVDQRRAIYLDSYVNCSALDDSSIDDLCRKVYREFASSIIESGELGGDARGQYISSMMSDGDESHPQDREHSFSYDSQNEERERKKLQKSKGRVSLGRESTYGSGSSSTSMSVWNLGCDLKGLFRGARCGALVLDNAERMLSMNSHKSPEQRVNFLSQILLLPQLLQLNLSIIVISKSLLLEYSRKLLRLMPSCRQHNYMKLI</sequence>
<reference evidence="2 3" key="1">
    <citation type="journal article" date="2015" name="Plant Cell">
        <title>Oil accumulation by the oleaginous diatom Fistulifera solaris as revealed by the genome and transcriptome.</title>
        <authorList>
            <person name="Tanaka T."/>
            <person name="Maeda Y."/>
            <person name="Veluchamy A."/>
            <person name="Tanaka M."/>
            <person name="Abida H."/>
            <person name="Marechal E."/>
            <person name="Bowler C."/>
            <person name="Muto M."/>
            <person name="Sunaga Y."/>
            <person name="Tanaka M."/>
            <person name="Yoshino T."/>
            <person name="Taniguchi T."/>
            <person name="Fukuda Y."/>
            <person name="Nemoto M."/>
            <person name="Matsumoto M."/>
            <person name="Wong P.S."/>
            <person name="Aburatani S."/>
            <person name="Fujibuchi W."/>
        </authorList>
    </citation>
    <scope>NUCLEOTIDE SEQUENCE [LARGE SCALE GENOMIC DNA]</scope>
    <source>
        <strain evidence="2 3">JPCC DA0580</strain>
    </source>
</reference>
<dbReference type="PANTHER" id="PTHR10763">
    <property type="entry name" value="CELL DIVISION CONTROL PROTEIN 6-RELATED"/>
    <property type="match status" value="1"/>
</dbReference>
<dbReference type="Proteomes" id="UP000198406">
    <property type="component" value="Unassembled WGS sequence"/>
</dbReference>
<feature type="region of interest" description="Disordered" evidence="1">
    <location>
        <begin position="1"/>
        <end position="38"/>
    </location>
</feature>
<organism evidence="2 3">
    <name type="scientific">Fistulifera solaris</name>
    <name type="common">Oleaginous diatom</name>
    <dbReference type="NCBI Taxonomy" id="1519565"/>
    <lineage>
        <taxon>Eukaryota</taxon>
        <taxon>Sar</taxon>
        <taxon>Stramenopiles</taxon>
        <taxon>Ochrophyta</taxon>
        <taxon>Bacillariophyta</taxon>
        <taxon>Bacillariophyceae</taxon>
        <taxon>Bacillariophycidae</taxon>
        <taxon>Naviculales</taxon>
        <taxon>Naviculaceae</taxon>
        <taxon>Fistulifera</taxon>
    </lineage>
</organism>
<gene>
    <name evidence="2" type="ORF">FisN_4Hh441</name>
</gene>
<dbReference type="Gene3D" id="3.40.50.300">
    <property type="entry name" value="P-loop containing nucleotide triphosphate hydrolases"/>
    <property type="match status" value="1"/>
</dbReference>
<keyword evidence="3" id="KW-1185">Reference proteome</keyword>